<proteinExistence type="predicted"/>
<protein>
    <submittedName>
        <fullName evidence="1">Uncharacterized protein</fullName>
    </submittedName>
</protein>
<dbReference type="EMBL" id="CP022572">
    <property type="protein sequence ID" value="AZU61635.1"/>
    <property type="molecule type" value="Genomic_DNA"/>
</dbReference>
<dbReference type="AlphaFoldDB" id="A0A3T0HWY0"/>
<gene>
    <name evidence="1" type="ORF">CHR53_10305</name>
</gene>
<evidence type="ECO:0000313" key="2">
    <source>
        <dbReference type="Proteomes" id="UP000282892"/>
    </source>
</evidence>
<evidence type="ECO:0000313" key="1">
    <source>
        <dbReference type="EMBL" id="AZU61635.1"/>
    </source>
</evidence>
<keyword evidence="2" id="KW-1185">Reference proteome</keyword>
<dbReference type="Proteomes" id="UP000282892">
    <property type="component" value="Chromosome"/>
</dbReference>
<sequence>MFPTSVRLINFELKAVKCLKLVRFPFKREEFMIFLDGIYFVPFKKYRGIIKNMASYKPCFFNLGQKEKAYKINKKVP</sequence>
<reference evidence="1 2" key="1">
    <citation type="submission" date="2017-07" db="EMBL/GenBank/DDBJ databases">
        <title>The complete genome sequence of Bacillus mesonae strain H20-5, an efficient strain improving plant abiotic stress resistance.</title>
        <authorList>
            <person name="Kim S.Y."/>
            <person name="Song H."/>
            <person name="Sang M.K."/>
            <person name="Weon H.-Y."/>
            <person name="Song J."/>
        </authorList>
    </citation>
    <scope>NUCLEOTIDE SEQUENCE [LARGE SCALE GENOMIC DNA]</scope>
    <source>
        <strain evidence="1 2">H20-5</strain>
    </source>
</reference>
<accession>A0A3T0HWY0</accession>
<name>A0A3T0HWY0_9BACI</name>
<organism evidence="1 2">
    <name type="scientific">Neobacillus mesonae</name>
    <dbReference type="NCBI Taxonomy" id="1193713"/>
    <lineage>
        <taxon>Bacteria</taxon>
        <taxon>Bacillati</taxon>
        <taxon>Bacillota</taxon>
        <taxon>Bacilli</taxon>
        <taxon>Bacillales</taxon>
        <taxon>Bacillaceae</taxon>
        <taxon>Neobacillus</taxon>
    </lineage>
</organism>
<dbReference type="STRING" id="1193713.GCA_001636315_04497"/>
<dbReference type="KEGG" id="nmk:CHR53_10305"/>
<dbReference type="RefSeq" id="WP_127486404.1">
    <property type="nucleotide sequence ID" value="NZ_CP022572.1"/>
</dbReference>